<dbReference type="Proteomes" id="UP000295345">
    <property type="component" value="Unassembled WGS sequence"/>
</dbReference>
<keyword evidence="3" id="KW-1185">Reference proteome</keyword>
<feature type="region of interest" description="Disordered" evidence="1">
    <location>
        <begin position="239"/>
        <end position="263"/>
    </location>
</feature>
<name>A0A4R4SYF5_9ACTN</name>
<dbReference type="Gene3D" id="1.10.150.240">
    <property type="entry name" value="Putative phosphatase, domain 2"/>
    <property type="match status" value="1"/>
</dbReference>
<evidence type="ECO:0000313" key="3">
    <source>
        <dbReference type="Proteomes" id="UP000295345"/>
    </source>
</evidence>
<dbReference type="PANTHER" id="PTHR43434">
    <property type="entry name" value="PHOSPHOGLYCOLATE PHOSPHATASE"/>
    <property type="match status" value="1"/>
</dbReference>
<dbReference type="Pfam" id="PF12710">
    <property type="entry name" value="HAD"/>
    <property type="match status" value="1"/>
</dbReference>
<gene>
    <name evidence="2" type="ORF">E1283_28730</name>
</gene>
<dbReference type="Gene3D" id="3.40.50.1000">
    <property type="entry name" value="HAD superfamily/HAD-like"/>
    <property type="match status" value="1"/>
</dbReference>
<dbReference type="InterPro" id="IPR023214">
    <property type="entry name" value="HAD_sf"/>
</dbReference>
<comment type="caution">
    <text evidence="2">The sequence shown here is derived from an EMBL/GenBank/DDBJ whole genome shotgun (WGS) entry which is preliminary data.</text>
</comment>
<dbReference type="AlphaFoldDB" id="A0A4R4SYF5"/>
<dbReference type="PANTHER" id="PTHR43434:SF1">
    <property type="entry name" value="PHOSPHOGLYCOLATE PHOSPHATASE"/>
    <property type="match status" value="1"/>
</dbReference>
<dbReference type="SFLD" id="SFLDG01129">
    <property type="entry name" value="C1.5:_HAD__Beta-PGM__Phosphata"/>
    <property type="match status" value="1"/>
</dbReference>
<dbReference type="SFLD" id="SFLDS00003">
    <property type="entry name" value="Haloacid_Dehalogenase"/>
    <property type="match status" value="1"/>
</dbReference>
<proteinExistence type="predicted"/>
<protein>
    <submittedName>
        <fullName evidence="2">HAD family hydrolase</fullName>
    </submittedName>
</protein>
<dbReference type="SUPFAM" id="SSF56784">
    <property type="entry name" value="HAD-like"/>
    <property type="match status" value="1"/>
</dbReference>
<sequence length="263" mass="28286">MSDTRESSALILWDIDHTLLNIAGVSREIYELAFEEVAGHPLRDLAPMAGRTEQAIAFETLEMNGVEASQALISRFYTALGAAAESLSSRIRDAGKALPGAREAIFALQRRPVVQSVVTGNIRSVAGTKLRAFGLAESLDLEVGGYGDDGSDRATLVRLARERAEEKYRASFPGKRTFVIGDTPHDIRGAHDAGVFAVGVATGYSSFEELTECGADLVLTDLTDTEALCGAVRDSQAHESSTSFPWPRSPGTARGTEQRWACH</sequence>
<accession>A0A4R4SYF5</accession>
<keyword evidence="2" id="KW-0378">Hydrolase</keyword>
<dbReference type="OrthoDB" id="9781769at2"/>
<organism evidence="2 3">
    <name type="scientific">Streptomyces hainanensis</name>
    <dbReference type="NCBI Taxonomy" id="402648"/>
    <lineage>
        <taxon>Bacteria</taxon>
        <taxon>Bacillati</taxon>
        <taxon>Actinomycetota</taxon>
        <taxon>Actinomycetes</taxon>
        <taxon>Kitasatosporales</taxon>
        <taxon>Streptomycetaceae</taxon>
        <taxon>Streptomyces</taxon>
    </lineage>
</organism>
<dbReference type="RefSeq" id="WP_132821090.1">
    <property type="nucleotide sequence ID" value="NZ_SMKI01000417.1"/>
</dbReference>
<dbReference type="EMBL" id="SMKI01000417">
    <property type="protein sequence ID" value="TDC67542.1"/>
    <property type="molecule type" value="Genomic_DNA"/>
</dbReference>
<dbReference type="InterPro" id="IPR036412">
    <property type="entry name" value="HAD-like_sf"/>
</dbReference>
<evidence type="ECO:0000313" key="2">
    <source>
        <dbReference type="EMBL" id="TDC67542.1"/>
    </source>
</evidence>
<dbReference type="GO" id="GO:0008967">
    <property type="term" value="F:phosphoglycolate phosphatase activity"/>
    <property type="evidence" value="ECO:0007669"/>
    <property type="project" value="TreeGrafter"/>
</dbReference>
<evidence type="ECO:0000256" key="1">
    <source>
        <dbReference type="SAM" id="MobiDB-lite"/>
    </source>
</evidence>
<reference evidence="2 3" key="1">
    <citation type="submission" date="2019-03" db="EMBL/GenBank/DDBJ databases">
        <title>Draft genome sequences of novel Actinobacteria.</title>
        <authorList>
            <person name="Sahin N."/>
            <person name="Ay H."/>
            <person name="Saygin H."/>
        </authorList>
    </citation>
    <scope>NUCLEOTIDE SEQUENCE [LARGE SCALE GENOMIC DNA]</scope>
    <source>
        <strain evidence="2 3">DSM 41900</strain>
    </source>
</reference>
<dbReference type="InterPro" id="IPR050155">
    <property type="entry name" value="HAD-like_hydrolase_sf"/>
</dbReference>
<dbReference type="InterPro" id="IPR023198">
    <property type="entry name" value="PGP-like_dom2"/>
</dbReference>
<dbReference type="GO" id="GO:0006281">
    <property type="term" value="P:DNA repair"/>
    <property type="evidence" value="ECO:0007669"/>
    <property type="project" value="TreeGrafter"/>
</dbReference>